<dbReference type="EMBL" id="JXLC01000031">
    <property type="protein sequence ID" value="OJG86730.1"/>
    <property type="molecule type" value="Genomic_DNA"/>
</dbReference>
<dbReference type="AlphaFoldDB" id="A0AA91GHW4"/>
<accession>A0AA91GHW4</accession>
<reference evidence="2 3" key="1">
    <citation type="submission" date="2014-12" db="EMBL/GenBank/DDBJ databases">
        <title>Draft genome sequences of 29 type strains of Enterococci.</title>
        <authorList>
            <person name="Zhong Z."/>
            <person name="Sun Z."/>
            <person name="Liu W."/>
            <person name="Zhang W."/>
            <person name="Zhang H."/>
        </authorList>
    </citation>
    <scope>NUCLEOTIDE SEQUENCE [LARGE SCALE GENOMIC DNA]</scope>
    <source>
        <strain evidence="2 3">DSM 22801</strain>
    </source>
</reference>
<keyword evidence="1" id="KW-0472">Membrane</keyword>
<keyword evidence="1" id="KW-0812">Transmembrane</keyword>
<evidence type="ECO:0000256" key="1">
    <source>
        <dbReference type="SAM" id="Phobius"/>
    </source>
</evidence>
<feature type="transmembrane region" description="Helical" evidence="1">
    <location>
        <begin position="12"/>
        <end position="31"/>
    </location>
</feature>
<dbReference type="Proteomes" id="UP000183039">
    <property type="component" value="Unassembled WGS sequence"/>
</dbReference>
<evidence type="ECO:0000313" key="2">
    <source>
        <dbReference type="EMBL" id="OJG86730.1"/>
    </source>
</evidence>
<gene>
    <name evidence="2" type="ORF">RV15_GL002328</name>
</gene>
<proteinExistence type="predicted"/>
<organism evidence="2 3">
    <name type="scientific">Enterococcus silesiacus</name>
    <dbReference type="NCBI Taxonomy" id="332949"/>
    <lineage>
        <taxon>Bacteria</taxon>
        <taxon>Bacillati</taxon>
        <taxon>Bacillota</taxon>
        <taxon>Bacilli</taxon>
        <taxon>Lactobacillales</taxon>
        <taxon>Enterococcaceae</taxon>
        <taxon>Enterococcus</taxon>
    </lineage>
</organism>
<name>A0AA91GHW4_9ENTE</name>
<keyword evidence="1" id="KW-1133">Transmembrane helix</keyword>
<sequence length="73" mass="8630">MLFLVDKGKNVLYYIFIPTTTFLFFILLLLSNTPFPSAFSAGGFLFFIIEDCYYLDYIFYKIVSHRLLGYFIN</sequence>
<evidence type="ECO:0000313" key="3">
    <source>
        <dbReference type="Proteomes" id="UP000183039"/>
    </source>
</evidence>
<feature type="transmembrane region" description="Helical" evidence="1">
    <location>
        <begin position="37"/>
        <end position="60"/>
    </location>
</feature>
<protein>
    <submittedName>
        <fullName evidence="2">Uncharacterized protein</fullName>
    </submittedName>
</protein>
<comment type="caution">
    <text evidence="2">The sequence shown here is derived from an EMBL/GenBank/DDBJ whole genome shotgun (WGS) entry which is preliminary data.</text>
</comment>